<proteinExistence type="predicted"/>
<name>A0ABV0TWQ0_9TELE</name>
<protein>
    <submittedName>
        <fullName evidence="3">Uncharacterized protein</fullName>
    </submittedName>
</protein>
<accession>A0ABV0TWQ0</accession>
<feature type="transmembrane region" description="Helical" evidence="1">
    <location>
        <begin position="41"/>
        <end position="65"/>
    </location>
</feature>
<evidence type="ECO:0000313" key="4">
    <source>
        <dbReference type="Proteomes" id="UP001482620"/>
    </source>
</evidence>
<reference evidence="3 4" key="1">
    <citation type="submission" date="2021-06" db="EMBL/GenBank/DDBJ databases">
        <authorList>
            <person name="Palmer J.M."/>
        </authorList>
    </citation>
    <scope>NUCLEOTIDE SEQUENCE [LARGE SCALE GENOMIC DNA]</scope>
    <source>
        <strain evidence="4">if_2019</strain>
        <tissue evidence="3">Muscle</tissue>
    </source>
</reference>
<keyword evidence="1" id="KW-0812">Transmembrane</keyword>
<organism evidence="3 4">
    <name type="scientific">Ilyodon furcidens</name>
    <name type="common">goldbreast splitfin</name>
    <dbReference type="NCBI Taxonomy" id="33524"/>
    <lineage>
        <taxon>Eukaryota</taxon>
        <taxon>Metazoa</taxon>
        <taxon>Chordata</taxon>
        <taxon>Craniata</taxon>
        <taxon>Vertebrata</taxon>
        <taxon>Euteleostomi</taxon>
        <taxon>Actinopterygii</taxon>
        <taxon>Neopterygii</taxon>
        <taxon>Teleostei</taxon>
        <taxon>Neoteleostei</taxon>
        <taxon>Acanthomorphata</taxon>
        <taxon>Ovalentaria</taxon>
        <taxon>Atherinomorphae</taxon>
        <taxon>Cyprinodontiformes</taxon>
        <taxon>Goodeidae</taxon>
        <taxon>Ilyodon</taxon>
    </lineage>
</organism>
<dbReference type="EMBL" id="JAHRIQ010047252">
    <property type="protein sequence ID" value="MEQ2236353.1"/>
    <property type="molecule type" value="Genomic_DNA"/>
</dbReference>
<keyword evidence="2" id="KW-0732">Signal</keyword>
<feature type="chain" id="PRO_5045610441" evidence="2">
    <location>
        <begin position="23"/>
        <end position="108"/>
    </location>
</feature>
<gene>
    <name evidence="3" type="ORF">ILYODFUR_011881</name>
</gene>
<evidence type="ECO:0000256" key="2">
    <source>
        <dbReference type="SAM" id="SignalP"/>
    </source>
</evidence>
<feature type="signal peptide" evidence="2">
    <location>
        <begin position="1"/>
        <end position="22"/>
    </location>
</feature>
<keyword evidence="1" id="KW-1133">Transmembrane helix</keyword>
<evidence type="ECO:0000256" key="1">
    <source>
        <dbReference type="SAM" id="Phobius"/>
    </source>
</evidence>
<dbReference type="Proteomes" id="UP001482620">
    <property type="component" value="Unassembled WGS sequence"/>
</dbReference>
<keyword evidence="1" id="KW-0472">Membrane</keyword>
<evidence type="ECO:0000313" key="3">
    <source>
        <dbReference type="EMBL" id="MEQ2236353.1"/>
    </source>
</evidence>
<comment type="caution">
    <text evidence="3">The sequence shown here is derived from an EMBL/GenBank/DDBJ whole genome shotgun (WGS) entry which is preliminary data.</text>
</comment>
<keyword evidence="4" id="KW-1185">Reference proteome</keyword>
<sequence length="108" mass="12456">MTCFSLPLVNVWSFYPAALCRGQDEQQWFGCCFQRGSTPNFLHVILTTEISVYYQVLLLAVMLGFMYRRNQTLAVIVILDVFCRRLLPPLITGSPLSRLSLFDWCGKR</sequence>